<dbReference type="SUPFAM" id="SSF52540">
    <property type="entry name" value="P-loop containing nucleoside triphosphate hydrolases"/>
    <property type="match status" value="1"/>
</dbReference>
<dbReference type="Proteomes" id="UP000199337">
    <property type="component" value="Unassembled WGS sequence"/>
</dbReference>
<evidence type="ECO:0000256" key="3">
    <source>
        <dbReference type="ARBA" id="ARBA00022840"/>
    </source>
</evidence>
<evidence type="ECO:0000313" key="6">
    <source>
        <dbReference type="EMBL" id="SFG23858.1"/>
    </source>
</evidence>
<evidence type="ECO:0000259" key="5">
    <source>
        <dbReference type="Pfam" id="PF08406"/>
    </source>
</evidence>
<dbReference type="OrthoDB" id="9808317at2"/>
<proteinExistence type="inferred from homology"/>
<dbReference type="AlphaFoldDB" id="A0A1I2Q6B5"/>
<dbReference type="InterPro" id="IPR027417">
    <property type="entry name" value="P-loop_NTPase"/>
</dbReference>
<evidence type="ECO:0000256" key="1">
    <source>
        <dbReference type="ARBA" id="ARBA00009417"/>
    </source>
</evidence>
<feature type="domain" description="ATPase dynein-related AAA" evidence="4">
    <location>
        <begin position="36"/>
        <end position="170"/>
    </location>
</feature>
<evidence type="ECO:0000259" key="4">
    <source>
        <dbReference type="Pfam" id="PF07728"/>
    </source>
</evidence>
<comment type="similarity">
    <text evidence="1">Belongs to the CbbQ/NirQ/NorQ/GpvN family.</text>
</comment>
<keyword evidence="7" id="KW-1185">Reference proteome</keyword>
<dbReference type="GO" id="GO:0005524">
    <property type="term" value="F:ATP binding"/>
    <property type="evidence" value="ECO:0007669"/>
    <property type="project" value="UniProtKB-KW"/>
</dbReference>
<dbReference type="RefSeq" id="WP_092469476.1">
    <property type="nucleotide sequence ID" value="NZ_FOOX01000003.1"/>
</dbReference>
<dbReference type="EMBL" id="FOOX01000003">
    <property type="protein sequence ID" value="SFG23858.1"/>
    <property type="molecule type" value="Genomic_DNA"/>
</dbReference>
<reference evidence="7" key="1">
    <citation type="submission" date="2016-10" db="EMBL/GenBank/DDBJ databases">
        <authorList>
            <person name="Varghese N."/>
            <person name="Submissions S."/>
        </authorList>
    </citation>
    <scope>NUCLEOTIDE SEQUENCE [LARGE SCALE GENOMIC DNA]</scope>
    <source>
        <strain evidence="7">DSM 17038</strain>
    </source>
</reference>
<keyword evidence="3" id="KW-0067">ATP-binding</keyword>
<dbReference type="Pfam" id="PF08406">
    <property type="entry name" value="CbbQ_C"/>
    <property type="match status" value="1"/>
</dbReference>
<dbReference type="PANTHER" id="PTHR42759:SF7">
    <property type="entry name" value="DENITRIFICATION REGULATORY PROTEIN NIRQ"/>
    <property type="match status" value="1"/>
</dbReference>
<dbReference type="GO" id="GO:0016887">
    <property type="term" value="F:ATP hydrolysis activity"/>
    <property type="evidence" value="ECO:0007669"/>
    <property type="project" value="InterPro"/>
</dbReference>
<sequence>MSTYKIGEFKHKKQPFYLPVNNEVELFESAAKKKLPVLLKGPTGCGKTRFLEYMAFQLNRPLVTVACHEDLTTSDLVGRYLLKGDQTEWVDGPLTIAVKRGAIFYLDEVVEARKDTIVVIHPLTDDRRILPLEKKGEMIEAPEEFLLVVSYNPGYQTILKDLKQSTKQRFVSLEFGFPPREKEKEIVCKESGINEPLAEKLVELAGKIRSLKNKGLEEGVSTRLIIYAAQLINQNISVPESIKVAMINPLTDDHSIQKSLEEVTVSIFN</sequence>
<keyword evidence="2" id="KW-0547">Nucleotide-binding</keyword>
<evidence type="ECO:0000313" key="7">
    <source>
        <dbReference type="Proteomes" id="UP000199337"/>
    </source>
</evidence>
<dbReference type="Pfam" id="PF07728">
    <property type="entry name" value="AAA_5"/>
    <property type="match status" value="1"/>
</dbReference>
<organism evidence="6 7">
    <name type="scientific">Desulfotruncus arcticus DSM 17038</name>
    <dbReference type="NCBI Taxonomy" id="1121424"/>
    <lineage>
        <taxon>Bacteria</taxon>
        <taxon>Bacillati</taxon>
        <taxon>Bacillota</taxon>
        <taxon>Clostridia</taxon>
        <taxon>Eubacteriales</taxon>
        <taxon>Desulfallaceae</taxon>
        <taxon>Desulfotruncus</taxon>
    </lineage>
</organism>
<gene>
    <name evidence="6" type="ORF">SAMN05660649_01090</name>
</gene>
<dbReference type="InterPro" id="IPR011704">
    <property type="entry name" value="ATPase_dyneun-rel_AAA"/>
</dbReference>
<dbReference type="PANTHER" id="PTHR42759">
    <property type="entry name" value="MOXR FAMILY PROTEIN"/>
    <property type="match status" value="1"/>
</dbReference>
<feature type="domain" description="CbbQ/NirQ/NorQ C-terminal" evidence="5">
    <location>
        <begin position="183"/>
        <end position="264"/>
    </location>
</feature>
<name>A0A1I2Q6B5_9FIRM</name>
<dbReference type="Gene3D" id="3.40.50.300">
    <property type="entry name" value="P-loop containing nucleotide triphosphate hydrolases"/>
    <property type="match status" value="1"/>
</dbReference>
<dbReference type="InterPro" id="IPR013615">
    <property type="entry name" value="CbbQ_C"/>
</dbReference>
<dbReference type="InterPro" id="IPR050764">
    <property type="entry name" value="CbbQ/NirQ/NorQ/GpvN"/>
</dbReference>
<accession>A0A1I2Q6B5</accession>
<protein>
    <submittedName>
        <fullName evidence="6">Nitric oxide reductase NorQ protein</fullName>
    </submittedName>
</protein>
<dbReference type="STRING" id="341036.SAMN05660649_01090"/>
<evidence type="ECO:0000256" key="2">
    <source>
        <dbReference type="ARBA" id="ARBA00022741"/>
    </source>
</evidence>